<keyword evidence="1" id="KW-0812">Transmembrane</keyword>
<feature type="transmembrane region" description="Helical" evidence="1">
    <location>
        <begin position="100"/>
        <end position="120"/>
    </location>
</feature>
<protein>
    <recommendedName>
        <fullName evidence="3">Protein kinase domain-containing protein</fullName>
    </recommendedName>
</protein>
<dbReference type="Proteomes" id="UP000011014">
    <property type="component" value="Unassembled WGS sequence"/>
</dbReference>
<evidence type="ECO:0000256" key="1">
    <source>
        <dbReference type="SAM" id="Phobius"/>
    </source>
</evidence>
<reference evidence="2" key="1">
    <citation type="journal article" date="2010" name="Science">
        <title>Plasticity of animal genome architecture unmasked by rapid evolution of a pelagic tunicate.</title>
        <authorList>
            <person name="Denoeud F."/>
            <person name="Henriet S."/>
            <person name="Mungpakdee S."/>
            <person name="Aury J.M."/>
            <person name="Da Silva C."/>
            <person name="Brinkmann H."/>
            <person name="Mikhaleva J."/>
            <person name="Olsen L.C."/>
            <person name="Jubin C."/>
            <person name="Canestro C."/>
            <person name="Bouquet J.M."/>
            <person name="Danks G."/>
            <person name="Poulain J."/>
            <person name="Campsteijn C."/>
            <person name="Adamski M."/>
            <person name="Cross I."/>
            <person name="Yadetie F."/>
            <person name="Muffato M."/>
            <person name="Louis A."/>
            <person name="Butcher S."/>
            <person name="Tsagkogeorga G."/>
            <person name="Konrad A."/>
            <person name="Singh S."/>
            <person name="Jensen M.F."/>
            <person name="Cong E.H."/>
            <person name="Eikeseth-Otteraa H."/>
            <person name="Noel B."/>
            <person name="Anthouard V."/>
            <person name="Porcel B.M."/>
            <person name="Kachouri-Lafond R."/>
            <person name="Nishino A."/>
            <person name="Ugolini M."/>
            <person name="Chourrout P."/>
            <person name="Nishida H."/>
            <person name="Aasland R."/>
            <person name="Huzurbazar S."/>
            <person name="Westhof E."/>
            <person name="Delsuc F."/>
            <person name="Lehrach H."/>
            <person name="Reinhardt R."/>
            <person name="Weissenbach J."/>
            <person name="Roy S.W."/>
            <person name="Artiguenave F."/>
            <person name="Postlethwait J.H."/>
            <person name="Manak J.R."/>
            <person name="Thompson E.M."/>
            <person name="Jaillon O."/>
            <person name="Du Pasquier L."/>
            <person name="Boudinot P."/>
            <person name="Liberles D.A."/>
            <person name="Volff J.N."/>
            <person name="Philippe H."/>
            <person name="Lenhard B."/>
            <person name="Roest Crollius H."/>
            <person name="Wincker P."/>
            <person name="Chourrout D."/>
        </authorList>
    </citation>
    <scope>NUCLEOTIDE SEQUENCE [LARGE SCALE GENOMIC DNA]</scope>
</reference>
<keyword evidence="1" id="KW-0472">Membrane</keyword>
<sequence>MLLAGLSDSSYRPFSTAPLQATIDIGKSPASALAPSTSPVSALASVKSPILDFSVPTTSFTGSEDCHHDIYNNNDIYNSDIAINISDMENMKRRRNDKSAFIVFCVFIVIIFSGYSYLYYEVACDSTSCKLSCGNIHLQPIIQDLSHSNGKTVNRIFVNGKTFIVKSSFAARPDPIKREKLEKELNILERKILFGQPEVLNKCFKGEELLYVLSDVGGDPVCGDEFGTTDTCLKLEELNNLLVSETKTYSVEMERNLWRIIQSFAELFMQLEENNLYIDDISGSNFVLNGNYQAHLVDLDSLEREFEEKKCEKHADCVSEDDYQLHKFYPRIHRSCDEFENRCQKNICTKNAALHVCGFGHWILTGLSQIGEELDYFDELKEIRTCSTAPLADRCSFEDIKFTAQDVLKQI</sequence>
<organism evidence="2">
    <name type="scientific">Oikopleura dioica</name>
    <name type="common">Tunicate</name>
    <dbReference type="NCBI Taxonomy" id="34765"/>
    <lineage>
        <taxon>Eukaryota</taxon>
        <taxon>Metazoa</taxon>
        <taxon>Chordata</taxon>
        <taxon>Tunicata</taxon>
        <taxon>Appendicularia</taxon>
        <taxon>Copelata</taxon>
        <taxon>Oikopleuridae</taxon>
        <taxon>Oikopleura</taxon>
    </lineage>
</organism>
<dbReference type="EMBL" id="FN654745">
    <property type="protein sequence ID" value="CBY36246.1"/>
    <property type="molecule type" value="Genomic_DNA"/>
</dbReference>
<gene>
    <name evidence="2" type="ORF">GSOID_T00028732001</name>
</gene>
<evidence type="ECO:0000313" key="2">
    <source>
        <dbReference type="EMBL" id="CBY36246.1"/>
    </source>
</evidence>
<proteinExistence type="predicted"/>
<accession>E4YL85</accession>
<name>E4YL85_OIKDI</name>
<dbReference type="AlphaFoldDB" id="E4YL85"/>
<evidence type="ECO:0008006" key="3">
    <source>
        <dbReference type="Google" id="ProtNLM"/>
    </source>
</evidence>
<keyword evidence="1" id="KW-1133">Transmembrane helix</keyword>